<name>A0A4D6YDJ2_9GAMM</name>
<dbReference type="InterPro" id="IPR020056">
    <property type="entry name" value="Rbsml_bL25/Gln-tRNA_synth_N"/>
</dbReference>
<sequence>MLTLQVERRLEKGKSFSRRLRINNKFPGVLYGVNKTEILLILDHNSVFNLQKKVEFYKENFFLLLEDEKYKVKVQAIQRHSFKLKLLHMDFLYVS</sequence>
<dbReference type="Gene3D" id="2.40.240.10">
    <property type="entry name" value="Ribosomal Protein L25, Chain P"/>
    <property type="match status" value="1"/>
</dbReference>
<evidence type="ECO:0000256" key="3">
    <source>
        <dbReference type="ARBA" id="ARBA00022980"/>
    </source>
</evidence>
<feature type="domain" description="Large ribosomal subunit protein bL25 L25" evidence="6">
    <location>
        <begin position="4"/>
        <end position="91"/>
    </location>
</feature>
<proteinExistence type="inferred from homology"/>
<comment type="function">
    <text evidence="5">This is one of the proteins that binds to the 5S RNA in the ribosome where it forms part of the central protuberance.</text>
</comment>
<dbReference type="RefSeq" id="WP_158354592.1">
    <property type="nucleotide sequence ID" value="NZ_CP034867.1"/>
</dbReference>
<keyword evidence="2 5" id="KW-0694">RNA-binding</keyword>
<evidence type="ECO:0000256" key="1">
    <source>
        <dbReference type="ARBA" id="ARBA00022730"/>
    </source>
</evidence>
<reference evidence="7 8" key="1">
    <citation type="submission" date="2018-12" db="EMBL/GenBank/DDBJ databases">
        <authorList>
            <person name="Chong R.A."/>
        </authorList>
    </citation>
    <scope>NUCLEOTIDE SEQUENCE [LARGE SCALE GENOMIC DNA]</scope>
    <source>
        <strain evidence="7 8">Mga</strain>
    </source>
</reference>
<comment type="subunit">
    <text evidence="5">Part of the 50S ribosomal subunit; part of the 5S rRNA/L5/L18/L25 subcomplex. Contacts the 5S rRNA. Binds to the 5S rRNA independently of L5 and L18.</text>
</comment>
<accession>A0A4D6YDJ2</accession>
<dbReference type="InterPro" id="IPR029751">
    <property type="entry name" value="Ribosomal_L25_dom"/>
</dbReference>
<dbReference type="NCBIfam" id="NF004612">
    <property type="entry name" value="PRK05943.1"/>
    <property type="match status" value="1"/>
</dbReference>
<organism evidence="7 8">
    <name type="scientific">Buchnera aphidicola</name>
    <name type="common">Macrosiphum gaurae</name>
    <dbReference type="NCBI Taxonomy" id="2315801"/>
    <lineage>
        <taxon>Bacteria</taxon>
        <taxon>Pseudomonadati</taxon>
        <taxon>Pseudomonadota</taxon>
        <taxon>Gammaproteobacteria</taxon>
        <taxon>Enterobacterales</taxon>
        <taxon>Erwiniaceae</taxon>
        <taxon>Buchnera</taxon>
    </lineage>
</organism>
<dbReference type="SUPFAM" id="SSF50715">
    <property type="entry name" value="Ribosomal protein L25-like"/>
    <property type="match status" value="1"/>
</dbReference>
<evidence type="ECO:0000256" key="2">
    <source>
        <dbReference type="ARBA" id="ARBA00022884"/>
    </source>
</evidence>
<dbReference type="EMBL" id="CP034867">
    <property type="protein sequence ID" value="QCI22595.1"/>
    <property type="molecule type" value="Genomic_DNA"/>
</dbReference>
<evidence type="ECO:0000256" key="4">
    <source>
        <dbReference type="ARBA" id="ARBA00023274"/>
    </source>
</evidence>
<evidence type="ECO:0000313" key="7">
    <source>
        <dbReference type="EMBL" id="QCI22595.1"/>
    </source>
</evidence>
<evidence type="ECO:0000256" key="5">
    <source>
        <dbReference type="HAMAP-Rule" id="MF_01336"/>
    </source>
</evidence>
<dbReference type="AlphaFoldDB" id="A0A4D6YDJ2"/>
<dbReference type="HAMAP" id="MF_01336">
    <property type="entry name" value="Ribosomal_bL25"/>
    <property type="match status" value="1"/>
</dbReference>
<dbReference type="PANTHER" id="PTHR33284:SF1">
    <property type="entry name" value="RIBOSOMAL PROTEIN L25_GLN-TRNA SYNTHETASE, ANTI-CODON-BINDING DOMAIN-CONTAINING PROTEIN"/>
    <property type="match status" value="1"/>
</dbReference>
<comment type="similarity">
    <text evidence="5">Belongs to the bacterial ribosomal protein bL25 family.</text>
</comment>
<gene>
    <name evidence="5" type="primary">rplY</name>
    <name evidence="7" type="ORF">D9V72_00690</name>
</gene>
<dbReference type="CDD" id="cd00495">
    <property type="entry name" value="Ribosomal_L25_TL5_CTC"/>
    <property type="match status" value="1"/>
</dbReference>
<protein>
    <recommendedName>
        <fullName evidence="5">Large ribosomal subunit protein bL25</fullName>
    </recommendedName>
</protein>
<evidence type="ECO:0000259" key="6">
    <source>
        <dbReference type="Pfam" id="PF01386"/>
    </source>
</evidence>
<dbReference type="GO" id="GO:0003735">
    <property type="term" value="F:structural constituent of ribosome"/>
    <property type="evidence" value="ECO:0007669"/>
    <property type="project" value="InterPro"/>
</dbReference>
<reference evidence="7 8" key="2">
    <citation type="submission" date="2019-05" db="EMBL/GenBank/DDBJ databases">
        <title>Genome evolution of the obligate endosymbiont Buchnera aphidicola.</title>
        <authorList>
            <person name="Moran N.A."/>
        </authorList>
    </citation>
    <scope>NUCLEOTIDE SEQUENCE [LARGE SCALE GENOMIC DNA]</scope>
    <source>
        <strain evidence="7 8">Mga</strain>
    </source>
</reference>
<dbReference type="GO" id="GO:0022625">
    <property type="term" value="C:cytosolic large ribosomal subunit"/>
    <property type="evidence" value="ECO:0007669"/>
    <property type="project" value="TreeGrafter"/>
</dbReference>
<dbReference type="Proteomes" id="UP000298716">
    <property type="component" value="Chromosome"/>
</dbReference>
<keyword evidence="3 5" id="KW-0689">Ribosomal protein</keyword>
<dbReference type="Pfam" id="PF01386">
    <property type="entry name" value="Ribosomal_L25p"/>
    <property type="match status" value="1"/>
</dbReference>
<dbReference type="InterPro" id="IPR020930">
    <property type="entry name" value="Ribosomal_uL5_bac-type"/>
</dbReference>
<dbReference type="PANTHER" id="PTHR33284">
    <property type="entry name" value="RIBOSOMAL PROTEIN L25/GLN-TRNA SYNTHETASE, ANTI-CODON-BINDING DOMAIN-CONTAINING PROTEIN"/>
    <property type="match status" value="1"/>
</dbReference>
<dbReference type="InterPro" id="IPR020055">
    <property type="entry name" value="Ribosomal_bL25_short"/>
</dbReference>
<evidence type="ECO:0000313" key="8">
    <source>
        <dbReference type="Proteomes" id="UP000298716"/>
    </source>
</evidence>
<dbReference type="GO" id="GO:0008097">
    <property type="term" value="F:5S rRNA binding"/>
    <property type="evidence" value="ECO:0007669"/>
    <property type="project" value="InterPro"/>
</dbReference>
<dbReference type="GO" id="GO:0006412">
    <property type="term" value="P:translation"/>
    <property type="evidence" value="ECO:0007669"/>
    <property type="project" value="UniProtKB-UniRule"/>
</dbReference>
<dbReference type="InterPro" id="IPR011035">
    <property type="entry name" value="Ribosomal_bL25/Gln-tRNA_synth"/>
</dbReference>
<dbReference type="OrthoDB" id="9806411at2"/>
<keyword evidence="4 5" id="KW-0687">Ribonucleoprotein</keyword>
<keyword evidence="1 5" id="KW-0699">rRNA-binding</keyword>
<dbReference type="FunFam" id="2.40.240.10:FF:000002">
    <property type="entry name" value="50S ribosomal protein L25"/>
    <property type="match status" value="1"/>
</dbReference>